<keyword evidence="5" id="KW-1185">Reference proteome</keyword>
<feature type="region of interest" description="Disordered" evidence="2">
    <location>
        <begin position="331"/>
        <end position="398"/>
    </location>
</feature>
<sequence>MKCFILVLVLLHQSLAAINKITLKCYFLDRNHLNEISPQCLTESSCFFVNVTSKHAINDEFIYNGSQNLNAFKCLGFINSSLEQLPVDLFHYFPNIETLYAANLGLKSVNKNLFENASKVVEVHLEGNKLTELENSLFSGAGNLKKIFLSRNLITKIGNETFKRHTKTTAINQQLEDIDLSHNKLSEIEFGTFSDIKLLKNLILSHNQINLKFGLFPMFLLKLDLSYNNIKSFTLRQLLTLHQLQELKINGNFFEEPSVDFMFPSSTVQFMKITRYEMSDCFSCLQLADVLAYFYQTVPTARVTFDVERLNSPNILGISCSDDQTAVTSNSKIDKKVKKSESKDKNEKSDESNDEGEKKSKTKKHSTDETDEITESQTSATETSETSDFETNTESKDD</sequence>
<dbReference type="PROSITE" id="PS51450">
    <property type="entry name" value="LRR"/>
    <property type="match status" value="2"/>
</dbReference>
<accession>A0A1J1HZA9</accession>
<dbReference type="Pfam" id="PF13855">
    <property type="entry name" value="LRR_8"/>
    <property type="match status" value="2"/>
</dbReference>
<proteinExistence type="predicted"/>
<dbReference type="AlphaFoldDB" id="A0A1J1HZA9"/>
<reference evidence="4 5" key="1">
    <citation type="submission" date="2015-04" db="EMBL/GenBank/DDBJ databases">
        <authorList>
            <person name="Syromyatnikov M.Y."/>
            <person name="Popov V.N."/>
        </authorList>
    </citation>
    <scope>NUCLEOTIDE SEQUENCE [LARGE SCALE GENOMIC DNA]</scope>
</reference>
<dbReference type="Gene3D" id="3.80.10.10">
    <property type="entry name" value="Ribonuclease Inhibitor"/>
    <property type="match status" value="2"/>
</dbReference>
<dbReference type="OrthoDB" id="676979at2759"/>
<organism evidence="4 5">
    <name type="scientific">Clunio marinus</name>
    <dbReference type="NCBI Taxonomy" id="568069"/>
    <lineage>
        <taxon>Eukaryota</taxon>
        <taxon>Metazoa</taxon>
        <taxon>Ecdysozoa</taxon>
        <taxon>Arthropoda</taxon>
        <taxon>Hexapoda</taxon>
        <taxon>Insecta</taxon>
        <taxon>Pterygota</taxon>
        <taxon>Neoptera</taxon>
        <taxon>Endopterygota</taxon>
        <taxon>Diptera</taxon>
        <taxon>Nematocera</taxon>
        <taxon>Chironomoidea</taxon>
        <taxon>Chironomidae</taxon>
        <taxon>Clunio</taxon>
    </lineage>
</organism>
<dbReference type="STRING" id="568069.A0A1J1HZA9"/>
<feature type="compositionally biased region" description="Low complexity" evidence="2">
    <location>
        <begin position="375"/>
        <end position="392"/>
    </location>
</feature>
<dbReference type="InterPro" id="IPR050328">
    <property type="entry name" value="Dev_Immune_Receptor"/>
</dbReference>
<evidence type="ECO:0000313" key="5">
    <source>
        <dbReference type="Proteomes" id="UP000183832"/>
    </source>
</evidence>
<dbReference type="SUPFAM" id="SSF52058">
    <property type="entry name" value="L domain-like"/>
    <property type="match status" value="1"/>
</dbReference>
<evidence type="ECO:0000256" key="3">
    <source>
        <dbReference type="SAM" id="SignalP"/>
    </source>
</evidence>
<dbReference type="PANTHER" id="PTHR24373">
    <property type="entry name" value="SLIT RELATED LEUCINE-RICH REPEAT NEURONAL PROTEIN"/>
    <property type="match status" value="1"/>
</dbReference>
<protein>
    <submittedName>
        <fullName evidence="4">CLUMA_CG006834, isoform A</fullName>
    </submittedName>
</protein>
<dbReference type="GO" id="GO:0005615">
    <property type="term" value="C:extracellular space"/>
    <property type="evidence" value="ECO:0007669"/>
    <property type="project" value="TreeGrafter"/>
</dbReference>
<feature type="signal peptide" evidence="3">
    <location>
        <begin position="1"/>
        <end position="16"/>
    </location>
</feature>
<dbReference type="PANTHER" id="PTHR24373:SF378">
    <property type="entry name" value="FI03225P-RELATED"/>
    <property type="match status" value="1"/>
</dbReference>
<keyword evidence="1 3" id="KW-0732">Signal</keyword>
<dbReference type="EMBL" id="CVRI01000037">
    <property type="protein sequence ID" value="CRK93291.1"/>
    <property type="molecule type" value="Genomic_DNA"/>
</dbReference>
<dbReference type="GO" id="GO:0031012">
    <property type="term" value="C:extracellular matrix"/>
    <property type="evidence" value="ECO:0007669"/>
    <property type="project" value="TreeGrafter"/>
</dbReference>
<dbReference type="Proteomes" id="UP000183832">
    <property type="component" value="Unassembled WGS sequence"/>
</dbReference>
<feature type="chain" id="PRO_5012227339" evidence="3">
    <location>
        <begin position="17"/>
        <end position="398"/>
    </location>
</feature>
<name>A0A1J1HZA9_9DIPT</name>
<gene>
    <name evidence="4" type="ORF">CLUMA_CG006834</name>
</gene>
<evidence type="ECO:0000313" key="4">
    <source>
        <dbReference type="EMBL" id="CRK93291.1"/>
    </source>
</evidence>
<evidence type="ECO:0000256" key="1">
    <source>
        <dbReference type="ARBA" id="ARBA00022729"/>
    </source>
</evidence>
<dbReference type="InterPro" id="IPR001611">
    <property type="entry name" value="Leu-rich_rpt"/>
</dbReference>
<dbReference type="InterPro" id="IPR032675">
    <property type="entry name" value="LRR_dom_sf"/>
</dbReference>
<feature type="compositionally biased region" description="Basic and acidic residues" evidence="2">
    <location>
        <begin position="339"/>
        <end position="359"/>
    </location>
</feature>
<evidence type="ECO:0000256" key="2">
    <source>
        <dbReference type="SAM" id="MobiDB-lite"/>
    </source>
</evidence>